<dbReference type="AlphaFoldDB" id="A0A1C5G6E7"/>
<accession>A0A1C5G6E7</accession>
<keyword evidence="2" id="KW-0238">DNA-binding</keyword>
<keyword evidence="1" id="KW-0805">Transcription regulation</keyword>
<dbReference type="InterPro" id="IPR036390">
    <property type="entry name" value="WH_DNA-bd_sf"/>
</dbReference>
<dbReference type="RefSeq" id="WP_088999458.1">
    <property type="nucleotide sequence ID" value="NZ_JBEPBY010000027.1"/>
</dbReference>
<evidence type="ECO:0000256" key="1">
    <source>
        <dbReference type="ARBA" id="ARBA00023015"/>
    </source>
</evidence>
<reference evidence="5 6" key="1">
    <citation type="submission" date="2016-06" db="EMBL/GenBank/DDBJ databases">
        <authorList>
            <person name="Kjaerup R.B."/>
            <person name="Dalgaard T.S."/>
            <person name="Juul-Madsen H.R."/>
        </authorList>
    </citation>
    <scope>NUCLEOTIDE SEQUENCE [LARGE SCALE GENOMIC DNA]</scope>
    <source>
        <strain evidence="5 6">DSM 43913</strain>
    </source>
</reference>
<protein>
    <submittedName>
        <fullName evidence="5">Transcriptional regulator, HxlR family</fullName>
    </submittedName>
</protein>
<dbReference type="PANTHER" id="PTHR33204:SF39">
    <property type="entry name" value="TRANSCRIPTIONAL REGULATORY PROTEIN"/>
    <property type="match status" value="1"/>
</dbReference>
<dbReference type="InterPro" id="IPR002577">
    <property type="entry name" value="HTH_HxlR"/>
</dbReference>
<organism evidence="5 6">
    <name type="scientific">Micromonospora echinofusca</name>
    <dbReference type="NCBI Taxonomy" id="47858"/>
    <lineage>
        <taxon>Bacteria</taxon>
        <taxon>Bacillati</taxon>
        <taxon>Actinomycetota</taxon>
        <taxon>Actinomycetes</taxon>
        <taxon>Micromonosporales</taxon>
        <taxon>Micromonosporaceae</taxon>
        <taxon>Micromonospora</taxon>
    </lineage>
</organism>
<dbReference type="GeneID" id="95801511"/>
<dbReference type="Pfam" id="PF01638">
    <property type="entry name" value="HxlR"/>
    <property type="match status" value="1"/>
</dbReference>
<keyword evidence="3" id="KW-0804">Transcription</keyword>
<dbReference type="InterPro" id="IPR036388">
    <property type="entry name" value="WH-like_DNA-bd_sf"/>
</dbReference>
<dbReference type="PANTHER" id="PTHR33204">
    <property type="entry name" value="TRANSCRIPTIONAL REGULATOR, MARR FAMILY"/>
    <property type="match status" value="1"/>
</dbReference>
<dbReference type="PROSITE" id="PS51118">
    <property type="entry name" value="HTH_HXLR"/>
    <property type="match status" value="1"/>
</dbReference>
<dbReference type="EMBL" id="LT607733">
    <property type="protein sequence ID" value="SCG15429.1"/>
    <property type="molecule type" value="Genomic_DNA"/>
</dbReference>
<sequence length="137" mass="15101">MSAGHTAVTDALAPCGLPEHPDCGIRDVLDRIGDKWSVLAIVELSSGVRRFRELQRAIHGISQRMLTLTLRRLERDGLVLRTAYPTVPVTVTYELTERGRSLTHLVRQLADWSLAHKDAIAQSRHAWDAANPGSGVS</sequence>
<proteinExistence type="predicted"/>
<dbReference type="GO" id="GO:0003677">
    <property type="term" value="F:DNA binding"/>
    <property type="evidence" value="ECO:0007669"/>
    <property type="project" value="UniProtKB-KW"/>
</dbReference>
<dbReference type="Gene3D" id="1.10.10.10">
    <property type="entry name" value="Winged helix-like DNA-binding domain superfamily/Winged helix DNA-binding domain"/>
    <property type="match status" value="1"/>
</dbReference>
<dbReference type="Proteomes" id="UP000198251">
    <property type="component" value="Chromosome I"/>
</dbReference>
<dbReference type="SUPFAM" id="SSF46785">
    <property type="entry name" value="Winged helix' DNA-binding domain"/>
    <property type="match status" value="1"/>
</dbReference>
<evidence type="ECO:0000256" key="2">
    <source>
        <dbReference type="ARBA" id="ARBA00023125"/>
    </source>
</evidence>
<evidence type="ECO:0000313" key="5">
    <source>
        <dbReference type="EMBL" id="SCG15429.1"/>
    </source>
</evidence>
<name>A0A1C5G6E7_MICEH</name>
<keyword evidence="6" id="KW-1185">Reference proteome</keyword>
<evidence type="ECO:0000256" key="3">
    <source>
        <dbReference type="ARBA" id="ARBA00023163"/>
    </source>
</evidence>
<evidence type="ECO:0000259" key="4">
    <source>
        <dbReference type="PROSITE" id="PS51118"/>
    </source>
</evidence>
<evidence type="ECO:0000313" key="6">
    <source>
        <dbReference type="Proteomes" id="UP000198251"/>
    </source>
</evidence>
<gene>
    <name evidence="5" type="ORF">GA0070610_1660</name>
</gene>
<feature type="domain" description="HTH hxlR-type" evidence="4">
    <location>
        <begin position="23"/>
        <end position="121"/>
    </location>
</feature>